<feature type="region of interest" description="Disordered" evidence="1">
    <location>
        <begin position="372"/>
        <end position="422"/>
    </location>
</feature>
<evidence type="ECO:0000313" key="4">
    <source>
        <dbReference type="EMBL" id="KAJ6218938.1"/>
    </source>
</evidence>
<keyword evidence="5" id="KW-1185">Reference proteome</keyword>
<feature type="compositionally biased region" description="Polar residues" evidence="1">
    <location>
        <begin position="382"/>
        <end position="399"/>
    </location>
</feature>
<keyword evidence="3" id="KW-0732">Signal</keyword>
<name>A0A9Q0M5E1_BLOTA</name>
<comment type="caution">
    <text evidence="4">The sequence shown here is derived from an EMBL/GenBank/DDBJ whole genome shotgun (WGS) entry which is preliminary data.</text>
</comment>
<evidence type="ECO:0000256" key="2">
    <source>
        <dbReference type="SAM" id="Phobius"/>
    </source>
</evidence>
<dbReference type="OMA" id="CHRIENA"/>
<dbReference type="Proteomes" id="UP001142055">
    <property type="component" value="Chromosome 2"/>
</dbReference>
<evidence type="ECO:0000256" key="3">
    <source>
        <dbReference type="SAM" id="SignalP"/>
    </source>
</evidence>
<evidence type="ECO:0000313" key="5">
    <source>
        <dbReference type="Proteomes" id="UP001142055"/>
    </source>
</evidence>
<feature type="signal peptide" evidence="3">
    <location>
        <begin position="1"/>
        <end position="24"/>
    </location>
</feature>
<keyword evidence="2" id="KW-0812">Transmembrane</keyword>
<proteinExistence type="predicted"/>
<feature type="transmembrane region" description="Helical" evidence="2">
    <location>
        <begin position="311"/>
        <end position="333"/>
    </location>
</feature>
<feature type="chain" id="PRO_5040207554" evidence="3">
    <location>
        <begin position="25"/>
        <end position="710"/>
    </location>
</feature>
<keyword evidence="2" id="KW-0472">Membrane</keyword>
<dbReference type="AlphaFoldDB" id="A0A9Q0M5E1"/>
<organism evidence="4 5">
    <name type="scientific">Blomia tropicalis</name>
    <name type="common">Mite</name>
    <dbReference type="NCBI Taxonomy" id="40697"/>
    <lineage>
        <taxon>Eukaryota</taxon>
        <taxon>Metazoa</taxon>
        <taxon>Ecdysozoa</taxon>
        <taxon>Arthropoda</taxon>
        <taxon>Chelicerata</taxon>
        <taxon>Arachnida</taxon>
        <taxon>Acari</taxon>
        <taxon>Acariformes</taxon>
        <taxon>Sarcoptiformes</taxon>
        <taxon>Astigmata</taxon>
        <taxon>Glycyphagoidea</taxon>
        <taxon>Echimyopodidae</taxon>
        <taxon>Blomia</taxon>
    </lineage>
</organism>
<evidence type="ECO:0000256" key="1">
    <source>
        <dbReference type="SAM" id="MobiDB-lite"/>
    </source>
</evidence>
<sequence>MENLSKLLFITFSLVLVYIINVSNENRNSLQSSNDADDTCHRIENASSTQHYTIRCIGKLRSSVILITKDYLVYELPLESVTKTINKLYIGENKPIPIDEKWPNLVRDKYFIDAKKHFYNAFTVVDSKSEYLLFNTKWKTCDCTGSMYDITNDYATDGFSYLLDDDQILLSTEKLSTFFGLNKDKDGGLHIAQYYFGNDSIEEGKIFRAIRDNKTLYYRICEMDAKQIMVVRDKQASCKPIKWPIMNGFVTNGQIYLFGTNYIITFAQTVYNETQEPTPYERIPFNTFIECGGNVVPIYGRNKVSKPPVKMFVLISILLTTLLACLCCMLMLVRRAVAKHQKKNNNKNTSFNRDESGLLSFGILSKKASSKLKNNSARSSNVTSLVQPLSKKGSGTNKSARSKGSSKHGISSRKASKNINSARSNLSKCDNSMLTKPCRKMKNANGAEIEIRCIGKLSRNVILVTRDYLVYDLPLSSVDSTINKLYIGNNTPIPIGKKWPNLVTDRYFQTAEANFYNAFVAMDSESEYILFTTKWNRCRCIGSTYDMINKRPYQGVTYLDNDDQVLLSSNDLSYFYALNKYGNRGLQIARFHFIKDRVPHSAIRNVDPNRRFKRLCEVEGNQLKIVSPDSHQCERPINWPILNGFVSDGKFYLFGSNYIITFPQKAYDTPNQGVKFYKIPFNQFIQCGANITVQVPRHLKVKKSHQLLDS</sequence>
<feature type="compositionally biased region" description="Low complexity" evidence="1">
    <location>
        <begin position="372"/>
        <end position="381"/>
    </location>
</feature>
<keyword evidence="2" id="KW-1133">Transmembrane helix</keyword>
<gene>
    <name evidence="4" type="ORF">RDWZM_004750</name>
</gene>
<accession>A0A9Q0M5E1</accession>
<dbReference type="EMBL" id="JAPWDV010000002">
    <property type="protein sequence ID" value="KAJ6218938.1"/>
    <property type="molecule type" value="Genomic_DNA"/>
</dbReference>
<reference evidence="4" key="1">
    <citation type="submission" date="2022-12" db="EMBL/GenBank/DDBJ databases">
        <title>Genome assemblies of Blomia tropicalis.</title>
        <authorList>
            <person name="Cui Y."/>
        </authorList>
    </citation>
    <scope>NUCLEOTIDE SEQUENCE</scope>
    <source>
        <tissue evidence="4">Adult mites</tissue>
    </source>
</reference>
<protein>
    <submittedName>
        <fullName evidence="4">Uncharacterized protein</fullName>
    </submittedName>
</protein>
<feature type="compositionally biased region" description="Basic residues" evidence="1">
    <location>
        <begin position="400"/>
        <end position="416"/>
    </location>
</feature>